<feature type="region of interest" description="Disordered" evidence="1">
    <location>
        <begin position="227"/>
        <end position="252"/>
    </location>
</feature>
<evidence type="ECO:0000313" key="2">
    <source>
        <dbReference type="EMBL" id="ORD99987.1"/>
    </source>
</evidence>
<feature type="region of interest" description="Disordered" evidence="1">
    <location>
        <begin position="1"/>
        <end position="34"/>
    </location>
</feature>
<dbReference type="VEuPathDB" id="MicrosporidiaDB:A0H76_2540"/>
<proteinExistence type="predicted"/>
<dbReference type="AlphaFoldDB" id="A0A1X0QJP9"/>
<protein>
    <submittedName>
        <fullName evidence="2">Uncharacterized protein</fullName>
    </submittedName>
</protein>
<evidence type="ECO:0000313" key="3">
    <source>
        <dbReference type="Proteomes" id="UP000192501"/>
    </source>
</evidence>
<organism evidence="2 3">
    <name type="scientific">Hepatospora eriocheir</name>
    <dbReference type="NCBI Taxonomy" id="1081669"/>
    <lineage>
        <taxon>Eukaryota</taxon>
        <taxon>Fungi</taxon>
        <taxon>Fungi incertae sedis</taxon>
        <taxon>Microsporidia</taxon>
        <taxon>Hepatosporidae</taxon>
        <taxon>Hepatospora</taxon>
    </lineage>
</organism>
<sequence length="271" mass="32124">MSRNNNLNMSFNESEETLKHVDEEQSNNGSVNNRTETNEITNEILKSLIRQMSISKKTYYKYDGSTKGQEARNWLKQFSEEMEDLKDSAYLNLLQENLEGPAKCWSRVTQMKIQNKSEFNKYFLKFFKFSEDNELKVIEHINNGTRISDFVEFISTACMLREESNISYKAMVRYIEKKYEHMPFDMKLLEAKDEQELLEKVFIIETNAKSFNKKKLKNELEGKKEEIKKENNIKKDKEGGQSPNKSIDKCRNQQRMSKQVYLNLLHHLNIH</sequence>
<name>A0A1X0QJP9_9MICR</name>
<reference evidence="2 3" key="1">
    <citation type="journal article" date="2017" name="Environ. Microbiol.">
        <title>Decay of the glycolytic pathway and adaptation to intranuclear parasitism within Enterocytozoonidae microsporidia.</title>
        <authorList>
            <person name="Wiredu Boakye D."/>
            <person name="Jaroenlak P."/>
            <person name="Prachumwat A."/>
            <person name="Williams T.A."/>
            <person name="Bateman K.S."/>
            <person name="Itsathitphaisarn O."/>
            <person name="Sritunyalucksana K."/>
            <person name="Paszkiewicz K.H."/>
            <person name="Moore K.A."/>
            <person name="Stentiford G.D."/>
            <person name="Williams B.A."/>
        </authorList>
    </citation>
    <scope>NUCLEOTIDE SEQUENCE [LARGE SCALE GENOMIC DNA]</scope>
    <source>
        <strain evidence="3">canceri</strain>
    </source>
</reference>
<feature type="compositionally biased region" description="Basic and acidic residues" evidence="1">
    <location>
        <begin position="227"/>
        <end position="239"/>
    </location>
</feature>
<accession>A0A1X0QJP9</accession>
<comment type="caution">
    <text evidence="2">The sequence shown here is derived from an EMBL/GenBank/DDBJ whole genome shotgun (WGS) entry which is preliminary data.</text>
</comment>
<evidence type="ECO:0000256" key="1">
    <source>
        <dbReference type="SAM" id="MobiDB-lite"/>
    </source>
</evidence>
<feature type="compositionally biased region" description="Polar residues" evidence="1">
    <location>
        <begin position="1"/>
        <end position="12"/>
    </location>
</feature>
<dbReference type="EMBL" id="LTAI01000081">
    <property type="protein sequence ID" value="ORD99987.1"/>
    <property type="molecule type" value="Genomic_DNA"/>
</dbReference>
<dbReference type="Proteomes" id="UP000192501">
    <property type="component" value="Unassembled WGS sequence"/>
</dbReference>
<dbReference type="VEuPathDB" id="MicrosporidiaDB:HERIO_1822"/>
<gene>
    <name evidence="2" type="ORF">A0H76_2540</name>
</gene>